<proteinExistence type="predicted"/>
<feature type="compositionally biased region" description="Basic and acidic residues" evidence="1">
    <location>
        <begin position="322"/>
        <end position="333"/>
    </location>
</feature>
<feature type="compositionally biased region" description="Basic and acidic residues" evidence="1">
    <location>
        <begin position="268"/>
        <end position="280"/>
    </location>
</feature>
<evidence type="ECO:0000259" key="2">
    <source>
        <dbReference type="Pfam" id="PF11268"/>
    </source>
</evidence>
<evidence type="ECO:0000313" key="3">
    <source>
        <dbReference type="EMBL" id="KLN32862.1"/>
    </source>
</evidence>
<dbReference type="STRING" id="264251.FB00_20625"/>
<evidence type="ECO:0000313" key="4">
    <source>
        <dbReference type="Proteomes" id="UP000035265"/>
    </source>
</evidence>
<keyword evidence="4" id="KW-1185">Reference proteome</keyword>
<dbReference type="PATRIC" id="fig|264251.5.peg.4179"/>
<dbReference type="InterPro" id="IPR047682">
    <property type="entry name" value="SepH-like"/>
</dbReference>
<comment type="caution">
    <text evidence="3">The sequence shown here is derived from an EMBL/GenBank/DDBJ whole genome shotgun (WGS) entry which is preliminary data.</text>
</comment>
<reference evidence="3 4" key="1">
    <citation type="submission" date="2014-05" db="EMBL/GenBank/DDBJ databases">
        <title>Cellulosimicrobium funkei U11 genome.</title>
        <authorList>
            <person name="Hu C."/>
            <person name="Gong Y."/>
            <person name="Wan W."/>
            <person name="Jiang M."/>
        </authorList>
    </citation>
    <scope>NUCLEOTIDE SEQUENCE [LARGE SCALE GENOMIC DNA]</scope>
    <source>
        <strain evidence="3 4">U11</strain>
    </source>
</reference>
<feature type="region of interest" description="Disordered" evidence="1">
    <location>
        <begin position="207"/>
        <end position="226"/>
    </location>
</feature>
<dbReference type="AlphaFoldDB" id="A0A0H2KY02"/>
<dbReference type="EMBL" id="JNBQ01000060">
    <property type="protein sequence ID" value="KLN32862.1"/>
    <property type="molecule type" value="Genomic_DNA"/>
</dbReference>
<dbReference type="InterPro" id="IPR021421">
    <property type="entry name" value="DUF3071"/>
</dbReference>
<sequence>MDELELVRLHEDGEHLVLRATGGTQFTLPITESLRAAVRRDRPHLEHLRAEGERNLAPREIQARLRAGESVETVAEAAGLGVENVRRFAGPVVAEQEYVVDRVRASRQGHDEDSPTVGNLVAQRLAARDVEPGTVEWSAARQPGASWVVTATFEVGTGSRTARWEYDAATRALQALDDEARWLSGTDAPRDPTPGAVAVFDVDATGRGRGLRAAPPTAPPADDGTAELLDDLSQRRGVRPRKAPTGPVEVDGQEPFEGFGPQVGIGPDPDRSQGDSRDDAATSAGGTVVHLPTIRPLDAVRLPEPASESGRDDAGPEPEDGAGDRPSPDDRSADAPAPGDGDAPPPAARPQTAREPRKGKNRSRAKVPSWDEIVFGARPE</sequence>
<dbReference type="Proteomes" id="UP000035265">
    <property type="component" value="Unassembled WGS sequence"/>
</dbReference>
<feature type="compositionally biased region" description="Low complexity" evidence="1">
    <location>
        <begin position="211"/>
        <end position="223"/>
    </location>
</feature>
<gene>
    <name evidence="3" type="ORF">FB00_20625</name>
</gene>
<name>A0A0H2KY02_9MICO</name>
<dbReference type="RefSeq" id="WP_047234719.1">
    <property type="nucleotide sequence ID" value="NZ_JNBQ01000060.1"/>
</dbReference>
<evidence type="ECO:0000256" key="1">
    <source>
        <dbReference type="SAM" id="MobiDB-lite"/>
    </source>
</evidence>
<accession>A0A0H2KY02</accession>
<feature type="domain" description="DUF3071" evidence="2">
    <location>
        <begin position="1"/>
        <end position="166"/>
    </location>
</feature>
<dbReference type="Pfam" id="PF11268">
    <property type="entry name" value="DUF3071"/>
    <property type="match status" value="1"/>
</dbReference>
<dbReference type="NCBIfam" id="NF040712">
    <property type="entry name" value="SepH"/>
    <property type="match status" value="1"/>
</dbReference>
<organism evidence="3 4">
    <name type="scientific">Cellulosimicrobium funkei</name>
    <dbReference type="NCBI Taxonomy" id="264251"/>
    <lineage>
        <taxon>Bacteria</taxon>
        <taxon>Bacillati</taxon>
        <taxon>Actinomycetota</taxon>
        <taxon>Actinomycetes</taxon>
        <taxon>Micrococcales</taxon>
        <taxon>Promicromonosporaceae</taxon>
        <taxon>Cellulosimicrobium</taxon>
    </lineage>
</organism>
<protein>
    <recommendedName>
        <fullName evidence="2">DUF3071 domain-containing protein</fullName>
    </recommendedName>
</protein>
<feature type="region of interest" description="Disordered" evidence="1">
    <location>
        <begin position="232"/>
        <end position="380"/>
    </location>
</feature>